<proteinExistence type="predicted"/>
<name>A0AA96LGG0_9BACL</name>
<dbReference type="EMBL" id="CP130318">
    <property type="protein sequence ID" value="WNQ12825.1"/>
    <property type="molecule type" value="Genomic_DNA"/>
</dbReference>
<reference evidence="2 3" key="1">
    <citation type="submission" date="2022-02" db="EMBL/GenBank/DDBJ databases">
        <title>Paenibacillus sp. MBLB1776 Whole Genome Shotgun Sequencing.</title>
        <authorList>
            <person name="Hwang C.Y."/>
            <person name="Cho E.-S."/>
            <person name="Seo M.-J."/>
        </authorList>
    </citation>
    <scope>NUCLEOTIDE SEQUENCE [LARGE SCALE GENOMIC DNA]</scope>
    <source>
        <strain evidence="2 3">MBLB1776</strain>
    </source>
</reference>
<dbReference type="AlphaFoldDB" id="A0AA96LGG0"/>
<dbReference type="InterPro" id="IPR000086">
    <property type="entry name" value="NUDIX_hydrolase_dom"/>
</dbReference>
<gene>
    <name evidence="2" type="ORF">MJA45_07270</name>
</gene>
<organism evidence="2 3">
    <name type="scientific">Paenibacillus aurantius</name>
    <dbReference type="NCBI Taxonomy" id="2918900"/>
    <lineage>
        <taxon>Bacteria</taxon>
        <taxon>Bacillati</taxon>
        <taxon>Bacillota</taxon>
        <taxon>Bacilli</taxon>
        <taxon>Bacillales</taxon>
        <taxon>Paenibacillaceae</taxon>
        <taxon>Paenibacillus</taxon>
    </lineage>
</organism>
<feature type="domain" description="Nudix hydrolase" evidence="1">
    <location>
        <begin position="2"/>
        <end position="68"/>
    </location>
</feature>
<dbReference type="Proteomes" id="UP001305702">
    <property type="component" value="Chromosome"/>
</dbReference>
<evidence type="ECO:0000313" key="2">
    <source>
        <dbReference type="EMBL" id="WNQ12825.1"/>
    </source>
</evidence>
<sequence length="118" mass="13304">MTGEQGEPCLLLQRRHPGKDTYPGLFDITAAGHLEAGENVSDGIRELKEELGTDLFFLSHYLSSPFYNFPLLRTRPPSYGPLITSLWTLNNSDPLSARDPLFKPSSKKFRLERPTTKP</sequence>
<evidence type="ECO:0000259" key="1">
    <source>
        <dbReference type="Pfam" id="PF00293"/>
    </source>
</evidence>
<accession>A0AA96LGG0</accession>
<dbReference type="SUPFAM" id="SSF55811">
    <property type="entry name" value="Nudix"/>
    <property type="match status" value="1"/>
</dbReference>
<dbReference type="InterPro" id="IPR015797">
    <property type="entry name" value="NUDIX_hydrolase-like_dom_sf"/>
</dbReference>
<dbReference type="KEGG" id="paun:MJA45_07270"/>
<dbReference type="Pfam" id="PF00293">
    <property type="entry name" value="NUDIX"/>
    <property type="match status" value="1"/>
</dbReference>
<keyword evidence="3" id="KW-1185">Reference proteome</keyword>
<dbReference type="RefSeq" id="WP_315606604.1">
    <property type="nucleotide sequence ID" value="NZ_CP130318.1"/>
</dbReference>
<evidence type="ECO:0000313" key="3">
    <source>
        <dbReference type="Proteomes" id="UP001305702"/>
    </source>
</evidence>
<protein>
    <submittedName>
        <fullName evidence="2">NUDIX domain-containing protein</fullName>
    </submittedName>
</protein>
<dbReference type="Gene3D" id="3.90.79.10">
    <property type="entry name" value="Nucleoside Triphosphate Pyrophosphohydrolase"/>
    <property type="match status" value="1"/>
</dbReference>